<organism evidence="1">
    <name type="scientific">Pararge aegeria</name>
    <name type="common">speckled wood butterfly</name>
    <dbReference type="NCBI Taxonomy" id="116150"/>
    <lineage>
        <taxon>Eukaryota</taxon>
        <taxon>Metazoa</taxon>
        <taxon>Ecdysozoa</taxon>
        <taxon>Arthropoda</taxon>
        <taxon>Hexapoda</taxon>
        <taxon>Insecta</taxon>
        <taxon>Pterygota</taxon>
        <taxon>Neoptera</taxon>
        <taxon>Endopterygota</taxon>
        <taxon>Lepidoptera</taxon>
        <taxon>Glossata</taxon>
        <taxon>Ditrysia</taxon>
        <taxon>Papilionoidea</taxon>
        <taxon>Nymphalidae</taxon>
        <taxon>Satyrinae</taxon>
        <taxon>Satyrini</taxon>
        <taxon>Parargina</taxon>
        <taxon>Pararge</taxon>
    </lineage>
</organism>
<sequence>MPHKEMSVKTQLVRNDEGTTKMLLFLQNGEERLITFILPKESCTLQDVLEQCNVPFTDKTNIQIMQNCSGVIDFFVSVGRTKKIEDLIKKHHMHN</sequence>
<protein>
    <submittedName>
        <fullName evidence="1">Uncharacterized protein</fullName>
    </submittedName>
</protein>
<dbReference type="EMBL" id="GAIX01006625">
    <property type="protein sequence ID" value="JAA85935.1"/>
    <property type="molecule type" value="Transcribed_RNA"/>
</dbReference>
<reference evidence="1" key="2">
    <citation type="submission" date="2013-05" db="EMBL/GenBank/DDBJ databases">
        <authorList>
            <person name="Carter J.-M."/>
            <person name="Baker S.C."/>
            <person name="Pink R."/>
            <person name="Carter D.R.F."/>
            <person name="Collins A."/>
            <person name="Tomlin J."/>
            <person name="Gibbs M."/>
            <person name="Breuker C.J."/>
        </authorList>
    </citation>
    <scope>NUCLEOTIDE SEQUENCE</scope>
    <source>
        <tissue evidence="1">Ovary</tissue>
    </source>
</reference>
<accession>S4PFE9</accession>
<name>S4PFE9_9NEOP</name>
<evidence type="ECO:0000313" key="1">
    <source>
        <dbReference type="EMBL" id="JAA85935.1"/>
    </source>
</evidence>
<dbReference type="AlphaFoldDB" id="S4PFE9"/>
<proteinExistence type="predicted"/>
<reference evidence="1" key="1">
    <citation type="journal article" date="2013" name="BMC Genomics">
        <title>Unscrambling butterfly oogenesis.</title>
        <authorList>
            <person name="Carter J.M."/>
            <person name="Baker S.C."/>
            <person name="Pink R."/>
            <person name="Carter D.R."/>
            <person name="Collins A."/>
            <person name="Tomlin J."/>
            <person name="Gibbs M."/>
            <person name="Breuker C.J."/>
        </authorList>
    </citation>
    <scope>NUCLEOTIDE SEQUENCE</scope>
    <source>
        <tissue evidence="1">Ovary</tissue>
    </source>
</reference>